<gene>
    <name evidence="11" type="ORF">RLT85_06270</name>
</gene>
<evidence type="ECO:0000313" key="11">
    <source>
        <dbReference type="EMBL" id="MDT0294234.1"/>
    </source>
</evidence>
<dbReference type="Proteomes" id="UP001182991">
    <property type="component" value="Unassembled WGS sequence"/>
</dbReference>
<reference evidence="12" key="1">
    <citation type="submission" date="2023-07" db="EMBL/GenBank/DDBJ databases">
        <title>Isolating and identifying novel microbial strains from the Mariana Trench.</title>
        <authorList>
            <person name="Fu H."/>
        </authorList>
    </citation>
    <scope>NUCLEOTIDE SEQUENCE [LARGE SCALE GENOMIC DNA]</scope>
    <source>
        <strain evidence="12">T-y2</strain>
    </source>
</reference>
<dbReference type="CDD" id="cd00082">
    <property type="entry name" value="HisKA"/>
    <property type="match status" value="1"/>
</dbReference>
<dbReference type="SUPFAM" id="SSF52172">
    <property type="entry name" value="CheY-like"/>
    <property type="match status" value="1"/>
</dbReference>
<feature type="modified residue" description="4-aspartylphosphate" evidence="5">
    <location>
        <position position="673"/>
    </location>
</feature>
<organism evidence="11 12">
    <name type="scientific">Mesonia ostreae</name>
    <dbReference type="NCBI Taxonomy" id="861110"/>
    <lineage>
        <taxon>Bacteria</taxon>
        <taxon>Pseudomonadati</taxon>
        <taxon>Bacteroidota</taxon>
        <taxon>Flavobacteriia</taxon>
        <taxon>Flavobacteriales</taxon>
        <taxon>Flavobacteriaceae</taxon>
        <taxon>Mesonia</taxon>
    </lineage>
</organism>
<comment type="caution">
    <text evidence="11">The sequence shown here is derived from an EMBL/GenBank/DDBJ whole genome shotgun (WGS) entry which is preliminary data.</text>
</comment>
<keyword evidence="6" id="KW-0175">Coiled coil</keyword>
<feature type="chain" id="PRO_5046235718" description="histidine kinase" evidence="8">
    <location>
        <begin position="20"/>
        <end position="738"/>
    </location>
</feature>
<evidence type="ECO:0000256" key="5">
    <source>
        <dbReference type="PROSITE-ProRule" id="PRU00169"/>
    </source>
</evidence>
<dbReference type="SUPFAM" id="SSF55874">
    <property type="entry name" value="ATPase domain of HSP90 chaperone/DNA topoisomerase II/histidine kinase"/>
    <property type="match status" value="1"/>
</dbReference>
<keyword evidence="11" id="KW-0067">ATP-binding</keyword>
<dbReference type="Pfam" id="PF00072">
    <property type="entry name" value="Response_reg"/>
    <property type="match status" value="1"/>
</dbReference>
<keyword evidence="7" id="KW-0472">Membrane</keyword>
<dbReference type="InterPro" id="IPR004358">
    <property type="entry name" value="Sig_transdc_His_kin-like_C"/>
</dbReference>
<dbReference type="InterPro" id="IPR005467">
    <property type="entry name" value="His_kinase_dom"/>
</dbReference>
<evidence type="ECO:0000259" key="9">
    <source>
        <dbReference type="PROSITE" id="PS50109"/>
    </source>
</evidence>
<proteinExistence type="predicted"/>
<feature type="domain" description="Response regulatory" evidence="10">
    <location>
        <begin position="624"/>
        <end position="738"/>
    </location>
</feature>
<accession>A0ABU2KHT3</accession>
<dbReference type="SMART" id="SM00388">
    <property type="entry name" value="HisKA"/>
    <property type="match status" value="1"/>
</dbReference>
<feature type="transmembrane region" description="Helical" evidence="7">
    <location>
        <begin position="320"/>
        <end position="338"/>
    </location>
</feature>
<evidence type="ECO:0000256" key="2">
    <source>
        <dbReference type="ARBA" id="ARBA00012438"/>
    </source>
</evidence>
<dbReference type="InterPro" id="IPR011990">
    <property type="entry name" value="TPR-like_helical_dom_sf"/>
</dbReference>
<dbReference type="PANTHER" id="PTHR45339">
    <property type="entry name" value="HYBRID SIGNAL TRANSDUCTION HISTIDINE KINASE J"/>
    <property type="match status" value="1"/>
</dbReference>
<dbReference type="SMART" id="SM00448">
    <property type="entry name" value="REC"/>
    <property type="match status" value="1"/>
</dbReference>
<feature type="signal peptide" evidence="8">
    <location>
        <begin position="1"/>
        <end position="19"/>
    </location>
</feature>
<dbReference type="Gene3D" id="3.40.50.2300">
    <property type="match status" value="1"/>
</dbReference>
<keyword evidence="12" id="KW-1185">Reference proteome</keyword>
<dbReference type="InterPro" id="IPR011006">
    <property type="entry name" value="CheY-like_superfamily"/>
</dbReference>
<evidence type="ECO:0000259" key="10">
    <source>
        <dbReference type="PROSITE" id="PS50110"/>
    </source>
</evidence>
<dbReference type="Gene3D" id="1.25.40.10">
    <property type="entry name" value="Tetratricopeptide repeat domain"/>
    <property type="match status" value="1"/>
</dbReference>
<dbReference type="InterPro" id="IPR036890">
    <property type="entry name" value="HATPase_C_sf"/>
</dbReference>
<dbReference type="EC" id="2.7.13.3" evidence="2"/>
<keyword evidence="4" id="KW-0902">Two-component regulatory system</keyword>
<evidence type="ECO:0000256" key="7">
    <source>
        <dbReference type="SAM" id="Phobius"/>
    </source>
</evidence>
<feature type="domain" description="Histidine kinase" evidence="9">
    <location>
        <begin position="378"/>
        <end position="598"/>
    </location>
</feature>
<protein>
    <recommendedName>
        <fullName evidence="2">histidine kinase</fullName>
        <ecNumber evidence="2">2.7.13.3</ecNumber>
    </recommendedName>
</protein>
<dbReference type="InterPro" id="IPR036097">
    <property type="entry name" value="HisK_dim/P_sf"/>
</dbReference>
<dbReference type="Gene3D" id="3.30.565.10">
    <property type="entry name" value="Histidine kinase-like ATPase, C-terminal domain"/>
    <property type="match status" value="1"/>
</dbReference>
<sequence>MIKIILSFFLCFISYISVAQESYEKENNVFQEIPHLQKLLDDSIEEYYDYDFNTSRKLALRLLKESFDTKHAYYSANAYSLMAMNDEAIRDYPSAKEKYIKSNMICLENNFAELLMFNYNGIGSTIVLENQDYEKSESFYKKALHIADSLRDPFKYDIIVNIAWNRLDNKQAKKVTRYEEDLKFSTTINVEKHTHNRTLVSTSHLLLARYYGQMQKFALADSNFRKAIEVLNEQPLYEQLSEIYLYKSNYEKARRNYEKSYEYLNYHIKNKEKFIDEDIRKRLMIENARYKLNEYERALVMSNREKVLMEDLAESKTRTVWLYFVISFILCVVILIIFRKNKVKNKLIRTLNISNEEIKKAKKEAEIAAEIKAEFISNISHEIRTPLHGVVGITSLLLEESEISKKNKKLLDSLRFSGNYLLHLINNILFLNKIDRNKIKVKNEVIDLPSFLDHIFAAVQFSAKKHQCEVVLKTDANLPQQIISDSSILYEILLNLTENAIKFSQGSVRVEVNAIQDTNQNPKLQFKVIDNGAGIPKDKQEMIFDDFSQISMDKSIMEGTGIGLSIVKKLLSLMNSEIQLESEVGKGSIFFFEIACKEDLIKEIAKKKSLPLNSLPLNSLKGIEVIHIEDNRINRLVVEKFLATAEVNLKTLEDGQLGLEALQHDNWDIALIDINIPSLNGYQIAKAVREIYPTKPMIAVTASELNEIKEKAKDAGMTDVLIKPFSKECLLEMIRKYV</sequence>
<dbReference type="PROSITE" id="PS50110">
    <property type="entry name" value="RESPONSE_REGULATORY"/>
    <property type="match status" value="1"/>
</dbReference>
<dbReference type="Pfam" id="PF00512">
    <property type="entry name" value="HisKA"/>
    <property type="match status" value="1"/>
</dbReference>
<dbReference type="SMART" id="SM00387">
    <property type="entry name" value="HATPase_c"/>
    <property type="match status" value="1"/>
</dbReference>
<evidence type="ECO:0000313" key="12">
    <source>
        <dbReference type="Proteomes" id="UP001182991"/>
    </source>
</evidence>
<keyword evidence="7" id="KW-0812">Transmembrane</keyword>
<feature type="coiled-coil region" evidence="6">
    <location>
        <begin position="344"/>
        <end position="371"/>
    </location>
</feature>
<keyword evidence="7" id="KW-1133">Transmembrane helix</keyword>
<dbReference type="EMBL" id="JAVRBG010000005">
    <property type="protein sequence ID" value="MDT0294234.1"/>
    <property type="molecule type" value="Genomic_DNA"/>
</dbReference>
<dbReference type="PANTHER" id="PTHR45339:SF1">
    <property type="entry name" value="HYBRID SIGNAL TRANSDUCTION HISTIDINE KINASE J"/>
    <property type="match status" value="1"/>
</dbReference>
<dbReference type="InterPro" id="IPR001789">
    <property type="entry name" value="Sig_transdc_resp-reg_receiver"/>
</dbReference>
<evidence type="ECO:0000256" key="3">
    <source>
        <dbReference type="ARBA" id="ARBA00022553"/>
    </source>
</evidence>
<dbReference type="CDD" id="cd17546">
    <property type="entry name" value="REC_hyHK_CKI1_RcsC-like"/>
    <property type="match status" value="1"/>
</dbReference>
<dbReference type="SUPFAM" id="SSF47384">
    <property type="entry name" value="Homodimeric domain of signal transducing histidine kinase"/>
    <property type="match status" value="1"/>
</dbReference>
<dbReference type="GO" id="GO:0005524">
    <property type="term" value="F:ATP binding"/>
    <property type="evidence" value="ECO:0007669"/>
    <property type="project" value="UniProtKB-KW"/>
</dbReference>
<dbReference type="InterPro" id="IPR003661">
    <property type="entry name" value="HisK_dim/P_dom"/>
</dbReference>
<evidence type="ECO:0000256" key="4">
    <source>
        <dbReference type="ARBA" id="ARBA00023012"/>
    </source>
</evidence>
<evidence type="ECO:0000256" key="6">
    <source>
        <dbReference type="SAM" id="Coils"/>
    </source>
</evidence>
<dbReference type="RefSeq" id="WP_311401188.1">
    <property type="nucleotide sequence ID" value="NZ_JAVRBG010000005.1"/>
</dbReference>
<dbReference type="Pfam" id="PF02518">
    <property type="entry name" value="HATPase_c"/>
    <property type="match status" value="1"/>
</dbReference>
<evidence type="ECO:0000256" key="8">
    <source>
        <dbReference type="SAM" id="SignalP"/>
    </source>
</evidence>
<keyword evidence="3 5" id="KW-0597">Phosphoprotein</keyword>
<evidence type="ECO:0000256" key="1">
    <source>
        <dbReference type="ARBA" id="ARBA00000085"/>
    </source>
</evidence>
<dbReference type="SUPFAM" id="SSF48452">
    <property type="entry name" value="TPR-like"/>
    <property type="match status" value="1"/>
</dbReference>
<keyword evidence="8" id="KW-0732">Signal</keyword>
<name>A0ABU2KHT3_9FLAO</name>
<dbReference type="PRINTS" id="PR00344">
    <property type="entry name" value="BCTRLSENSOR"/>
</dbReference>
<dbReference type="InterPro" id="IPR003594">
    <property type="entry name" value="HATPase_dom"/>
</dbReference>
<dbReference type="Gene3D" id="1.10.287.130">
    <property type="match status" value="1"/>
</dbReference>
<dbReference type="PROSITE" id="PS50109">
    <property type="entry name" value="HIS_KIN"/>
    <property type="match status" value="1"/>
</dbReference>
<comment type="catalytic activity">
    <reaction evidence="1">
        <text>ATP + protein L-histidine = ADP + protein N-phospho-L-histidine.</text>
        <dbReference type="EC" id="2.7.13.3"/>
    </reaction>
</comment>
<keyword evidence="11" id="KW-0547">Nucleotide-binding</keyword>